<organism evidence="1 2">
    <name type="scientific">Candidatus Nomurabacteria bacterium RIFCSPLOWO2_01_FULL_41_12</name>
    <dbReference type="NCBI Taxonomy" id="1801774"/>
    <lineage>
        <taxon>Bacteria</taxon>
        <taxon>Candidatus Nomuraibacteriota</taxon>
    </lineage>
</organism>
<protein>
    <submittedName>
        <fullName evidence="1">Uncharacterized protein</fullName>
    </submittedName>
</protein>
<dbReference type="EMBL" id="MFUY01000022">
    <property type="protein sequence ID" value="OGI85803.1"/>
    <property type="molecule type" value="Genomic_DNA"/>
</dbReference>
<dbReference type="STRING" id="1801774.A3A05_03325"/>
<sequence length="232" mass="27280">MIKKLKEKKSAIKLRRQGKTYSEILRVIPVAKSTLGLWLKDAKLSIPENQKFTEAKRLASLRGGQTKNKQRVEKQRTILLTAKSQILSISEHELFLIGIILYWAEGSKEKEYHPGSTFAFSNMDPKMIQVLLAWLFKVCKISKNMLIFNIFLHETHKYRVEEVRRYWSKITGFPVDRFKSVYWKRNKLKTNRKNVEEKYYGVLKIKVRKSSSLVRKIAGWSEGIFEKVVNKK</sequence>
<dbReference type="AlphaFoldDB" id="A0A1F6WV73"/>
<reference evidence="1 2" key="1">
    <citation type="journal article" date="2016" name="Nat. Commun.">
        <title>Thousands of microbial genomes shed light on interconnected biogeochemical processes in an aquifer system.</title>
        <authorList>
            <person name="Anantharaman K."/>
            <person name="Brown C.T."/>
            <person name="Hug L.A."/>
            <person name="Sharon I."/>
            <person name="Castelle C.J."/>
            <person name="Probst A.J."/>
            <person name="Thomas B.C."/>
            <person name="Singh A."/>
            <person name="Wilkins M.J."/>
            <person name="Karaoz U."/>
            <person name="Brodie E.L."/>
            <person name="Williams K.H."/>
            <person name="Hubbard S.S."/>
            <person name="Banfield J.F."/>
        </authorList>
    </citation>
    <scope>NUCLEOTIDE SEQUENCE [LARGE SCALE GENOMIC DNA]</scope>
</reference>
<dbReference type="Proteomes" id="UP000176187">
    <property type="component" value="Unassembled WGS sequence"/>
</dbReference>
<gene>
    <name evidence="1" type="ORF">A3A05_03325</name>
</gene>
<evidence type="ECO:0000313" key="1">
    <source>
        <dbReference type="EMBL" id="OGI85803.1"/>
    </source>
</evidence>
<proteinExistence type="predicted"/>
<name>A0A1F6WV73_9BACT</name>
<accession>A0A1F6WV73</accession>
<comment type="caution">
    <text evidence="1">The sequence shown here is derived from an EMBL/GenBank/DDBJ whole genome shotgun (WGS) entry which is preliminary data.</text>
</comment>
<evidence type="ECO:0000313" key="2">
    <source>
        <dbReference type="Proteomes" id="UP000176187"/>
    </source>
</evidence>